<evidence type="ECO:0000313" key="1">
    <source>
        <dbReference type="EMBL" id="SFJ74822.1"/>
    </source>
</evidence>
<gene>
    <name evidence="1" type="ORF">SAMN05421835_10892</name>
</gene>
<evidence type="ECO:0000313" key="2">
    <source>
        <dbReference type="Proteomes" id="UP000199025"/>
    </source>
</evidence>
<organism evidence="1 2">
    <name type="scientific">Amycolatopsis sacchari</name>
    <dbReference type="NCBI Taxonomy" id="115433"/>
    <lineage>
        <taxon>Bacteria</taxon>
        <taxon>Bacillati</taxon>
        <taxon>Actinomycetota</taxon>
        <taxon>Actinomycetes</taxon>
        <taxon>Pseudonocardiales</taxon>
        <taxon>Pseudonocardiaceae</taxon>
        <taxon>Amycolatopsis</taxon>
    </lineage>
</organism>
<keyword evidence="2" id="KW-1185">Reference proteome</keyword>
<dbReference type="AlphaFoldDB" id="A0A1I3TVZ9"/>
<dbReference type="STRING" id="115433.SAMN05421835_10892"/>
<evidence type="ECO:0008006" key="3">
    <source>
        <dbReference type="Google" id="ProtNLM"/>
    </source>
</evidence>
<dbReference type="EMBL" id="FORP01000008">
    <property type="protein sequence ID" value="SFJ74822.1"/>
    <property type="molecule type" value="Genomic_DNA"/>
</dbReference>
<dbReference type="Proteomes" id="UP000199025">
    <property type="component" value="Unassembled WGS sequence"/>
</dbReference>
<reference evidence="1 2" key="1">
    <citation type="submission" date="2016-10" db="EMBL/GenBank/DDBJ databases">
        <authorList>
            <person name="de Groot N.N."/>
        </authorList>
    </citation>
    <scope>NUCLEOTIDE SEQUENCE [LARGE SCALE GENOMIC DNA]</scope>
    <source>
        <strain evidence="1 2">DSM 44468</strain>
    </source>
</reference>
<sequence>MSDTAEYYTKLRDRAAKLAQSLDDAVVALAVTHIDVEEIGKGDIGDEAEMSETSLEDLRRCVANAAFHVRMAEQINNSYLRDLSGYLENLGLDVTRASSGRAG</sequence>
<protein>
    <recommendedName>
        <fullName evidence="3">PE family protein</fullName>
    </recommendedName>
</protein>
<accession>A0A1I3TVZ9</accession>
<name>A0A1I3TVZ9_9PSEU</name>
<proteinExistence type="predicted"/>